<keyword evidence="2" id="KW-0813">Transport</keyword>
<dbReference type="Gene3D" id="3.40.190.10">
    <property type="entry name" value="Periplasmic binding protein-like II"/>
    <property type="match status" value="2"/>
</dbReference>
<dbReference type="Pfam" id="PF13531">
    <property type="entry name" value="SBP_bac_11"/>
    <property type="match status" value="1"/>
</dbReference>
<keyword evidence="3" id="KW-0732">Signal</keyword>
<keyword evidence="4" id="KW-0574">Periplasm</keyword>
<dbReference type="GO" id="GO:1902358">
    <property type="term" value="P:sulfate transmembrane transport"/>
    <property type="evidence" value="ECO:0007669"/>
    <property type="project" value="InterPro"/>
</dbReference>
<dbReference type="PANTHER" id="PTHR30368:SF2">
    <property type="entry name" value="SULFATE-BINDING PROTEIN"/>
    <property type="match status" value="1"/>
</dbReference>
<feature type="region of interest" description="Disordered" evidence="5">
    <location>
        <begin position="38"/>
        <end position="76"/>
    </location>
</feature>
<evidence type="ECO:0000256" key="5">
    <source>
        <dbReference type="SAM" id="MobiDB-lite"/>
    </source>
</evidence>
<evidence type="ECO:0000256" key="1">
    <source>
        <dbReference type="ARBA" id="ARBA00004418"/>
    </source>
</evidence>
<protein>
    <submittedName>
        <fullName evidence="6">Chloroplast sulfate-binding protein</fullName>
    </submittedName>
</protein>
<accession>A6XGW6</accession>
<feature type="non-terminal residue" evidence="6">
    <location>
        <position position="1"/>
    </location>
</feature>
<evidence type="ECO:0000256" key="3">
    <source>
        <dbReference type="ARBA" id="ARBA00022729"/>
    </source>
</evidence>
<feature type="compositionally biased region" description="Polar residues" evidence="5">
    <location>
        <begin position="38"/>
        <end position="55"/>
    </location>
</feature>
<evidence type="ECO:0000256" key="2">
    <source>
        <dbReference type="ARBA" id="ARBA00022448"/>
    </source>
</evidence>
<reference evidence="6" key="1">
    <citation type="submission" date="2006-06" db="EMBL/GenBank/DDBJ databases">
        <title>The colorless plastid of the green alga Polytomella parva: a repertoire of its functions.</title>
        <authorList>
            <person name="Borza T."/>
            <person name="Rajeswaran A."/>
            <person name="Lee R.W."/>
        </authorList>
    </citation>
    <scope>NUCLEOTIDE SEQUENCE</scope>
    <source>
        <strain evidence="6">SAG 63-3</strain>
    </source>
</reference>
<feature type="non-terminal residue" evidence="6">
    <location>
        <position position="236"/>
    </location>
</feature>
<dbReference type="PANTHER" id="PTHR30368">
    <property type="entry name" value="SULFATE-BINDING PROTEIN"/>
    <property type="match status" value="1"/>
</dbReference>
<comment type="subcellular location">
    <subcellularLocation>
        <location evidence="1">Periplasm</location>
    </subcellularLocation>
</comment>
<dbReference type="AlphaFoldDB" id="A6XGW6"/>
<dbReference type="EMBL" id="DQ782794">
    <property type="protein sequence ID" value="ABH11034.1"/>
    <property type="molecule type" value="mRNA"/>
</dbReference>
<dbReference type="InterPro" id="IPR005669">
    <property type="entry name" value="Thiosulph/SO4-bd"/>
</dbReference>
<evidence type="ECO:0000256" key="4">
    <source>
        <dbReference type="ARBA" id="ARBA00022764"/>
    </source>
</evidence>
<dbReference type="SUPFAM" id="SSF53850">
    <property type="entry name" value="Periplasmic binding protein-like II"/>
    <property type="match status" value="1"/>
</dbReference>
<sequence>AGKAYGDNKTINIVEKLNRYNPFNGSCRISIKGQQASQLSEGAATSQGSGNNFPPGNSYWGNNGDGGDGGFNGGRPENSGPLELCQVARAPEPIVLTLSSFAVTKLAYVRLTKAFREEYMKATGTEVHFRLTFGGSGVQARAVIDGLPADLVALALALDVDKIADAGLVSSDWRLKFPNNAVVCETTVAFVVRKGNPKNIQTWDDLLRPGVEVVLANPKTAGVARWIFLALWGHCM</sequence>
<dbReference type="GO" id="GO:0140104">
    <property type="term" value="F:molecular carrier activity"/>
    <property type="evidence" value="ECO:0007669"/>
    <property type="project" value="InterPro"/>
</dbReference>
<organism evidence="6">
    <name type="scientific">Polytomella parva</name>
    <dbReference type="NCBI Taxonomy" id="51329"/>
    <lineage>
        <taxon>Eukaryota</taxon>
        <taxon>Viridiplantae</taxon>
        <taxon>Chlorophyta</taxon>
        <taxon>core chlorophytes</taxon>
        <taxon>Chlorophyceae</taxon>
        <taxon>CS clade</taxon>
        <taxon>Chlamydomonadales</taxon>
        <taxon>Chlamydomonadaceae</taxon>
        <taxon>Polytomella</taxon>
    </lineage>
</organism>
<evidence type="ECO:0000313" key="6">
    <source>
        <dbReference type="EMBL" id="ABH11034.1"/>
    </source>
</evidence>
<feature type="compositionally biased region" description="Gly residues" evidence="5">
    <location>
        <begin position="63"/>
        <end position="73"/>
    </location>
</feature>
<proteinExistence type="evidence at transcript level"/>
<name>A6XGW6_9CHLO</name>